<feature type="transmembrane region" description="Helical" evidence="8">
    <location>
        <begin position="402"/>
        <end position="425"/>
    </location>
</feature>
<proteinExistence type="inferred from homology"/>
<dbReference type="InterPro" id="IPR011701">
    <property type="entry name" value="MFS"/>
</dbReference>
<feature type="domain" description="Major facilitator superfamily (MFS) profile" evidence="9">
    <location>
        <begin position="106"/>
        <end position="489"/>
    </location>
</feature>
<evidence type="ECO:0000256" key="1">
    <source>
        <dbReference type="ARBA" id="ARBA00004651"/>
    </source>
</evidence>
<dbReference type="Pfam" id="PF07690">
    <property type="entry name" value="MFS_1"/>
    <property type="match status" value="1"/>
</dbReference>
<organism evidence="10 11">
    <name type="scientific">Pseudomonas aeruginosa</name>
    <dbReference type="NCBI Taxonomy" id="287"/>
    <lineage>
        <taxon>Bacteria</taxon>
        <taxon>Pseudomonadati</taxon>
        <taxon>Pseudomonadota</taxon>
        <taxon>Gammaproteobacteria</taxon>
        <taxon>Pseudomonadales</taxon>
        <taxon>Pseudomonadaceae</taxon>
        <taxon>Pseudomonas</taxon>
    </lineage>
</organism>
<feature type="transmembrane region" description="Helical" evidence="8">
    <location>
        <begin position="112"/>
        <end position="132"/>
    </location>
</feature>
<dbReference type="PANTHER" id="PTHR43271">
    <property type="entry name" value="BLL2771 PROTEIN"/>
    <property type="match status" value="1"/>
</dbReference>
<dbReference type="GO" id="GO:0005886">
    <property type="term" value="C:plasma membrane"/>
    <property type="evidence" value="ECO:0007669"/>
    <property type="project" value="UniProtKB-SubCell"/>
</dbReference>
<evidence type="ECO:0000256" key="5">
    <source>
        <dbReference type="ARBA" id="ARBA00022692"/>
    </source>
</evidence>
<reference evidence="10 11" key="1">
    <citation type="submission" date="2018-08" db="EMBL/GenBank/DDBJ databases">
        <title>Recombination of ecologically and evolutionarily significant loci maintains genetic cohesion in the Pseudomonas syringae species complex.</title>
        <authorList>
            <person name="Dillon M."/>
            <person name="Thakur S."/>
            <person name="Almeida R.N.D."/>
            <person name="Weir B.S."/>
            <person name="Guttman D.S."/>
        </authorList>
    </citation>
    <scope>NUCLEOTIDE SEQUENCE [LARGE SCALE GENOMIC DNA]</scope>
    <source>
        <strain evidence="10 11">ICMP 7846</strain>
    </source>
</reference>
<dbReference type="GO" id="GO:0022857">
    <property type="term" value="F:transmembrane transporter activity"/>
    <property type="evidence" value="ECO:0007669"/>
    <property type="project" value="InterPro"/>
</dbReference>
<evidence type="ECO:0000256" key="6">
    <source>
        <dbReference type="ARBA" id="ARBA00022989"/>
    </source>
</evidence>
<keyword evidence="6 8" id="KW-1133">Transmembrane helix</keyword>
<dbReference type="InterPro" id="IPR005829">
    <property type="entry name" value="Sugar_transporter_CS"/>
</dbReference>
<feature type="transmembrane region" description="Helical" evidence="8">
    <location>
        <begin position="138"/>
        <end position="164"/>
    </location>
</feature>
<dbReference type="Gene3D" id="1.20.1250.20">
    <property type="entry name" value="MFS general substrate transporter like domains"/>
    <property type="match status" value="1"/>
</dbReference>
<evidence type="ECO:0000256" key="8">
    <source>
        <dbReference type="SAM" id="Phobius"/>
    </source>
</evidence>
<evidence type="ECO:0000256" key="4">
    <source>
        <dbReference type="ARBA" id="ARBA00022475"/>
    </source>
</evidence>
<comment type="subcellular location">
    <subcellularLocation>
        <location evidence="1">Cell membrane</location>
        <topology evidence="1">Multi-pass membrane protein</topology>
    </subcellularLocation>
</comment>
<evidence type="ECO:0000313" key="11">
    <source>
        <dbReference type="Proteomes" id="UP000270834"/>
    </source>
</evidence>
<feature type="transmembrane region" description="Helical" evidence="8">
    <location>
        <begin position="259"/>
        <end position="281"/>
    </location>
</feature>
<dbReference type="Proteomes" id="UP000270834">
    <property type="component" value="Unassembled WGS sequence"/>
</dbReference>
<comment type="caution">
    <text evidence="10">The sequence shown here is derived from an EMBL/GenBank/DDBJ whole genome shotgun (WGS) entry which is preliminary data.</text>
</comment>
<feature type="transmembrane region" description="Helical" evidence="8">
    <location>
        <begin position="348"/>
        <end position="367"/>
    </location>
</feature>
<dbReference type="PROSITE" id="PS00216">
    <property type="entry name" value="SUGAR_TRANSPORT_1"/>
    <property type="match status" value="1"/>
</dbReference>
<sequence length="500" mass="54065">MSSTRILRLGLFTYQSCRSIYWKSYKPIYILCHITSNNDPLSLKSRWRGLVVPARHRPQRCPVSNPQVRPQAEEEPALIEAAREAANEVLEAATEVERYIEKGTPQFMRTSLALFSGGFATFALLYCIQPMMPVLSKAFSISAAESSLALSVATAMLALGLLVTGPISDAIGRKPVMVVSLLAAALFTLGSAVMPTWHGVLLMRALVGLSLSGLAAVAMTYLSEEIHPQHIGLSMGLYIGGNAIGGMSGRLISGVLVDFISWHAALAVLGGLALVAALVFWRVLPESKHFRPAPLKPATLLNGYRLHFRDAGLPWLFLIGFLLMGSFVTLFNYIGYRLLAEPYHMSQAVVGVLSVVYLSGIYSSAWVGSLADKLGRRKVLWAVILLMLGGLLLTLFEPIPLMLAGLLLFTFGFFGAHSVASSWIGRRALRAKGQASSLYLFSYYVGSSLAGTLGGVFWHYYGWNGIGLFIGSLLVVAVLVSLHLARLPALPGNTLAQAAH</sequence>
<evidence type="ECO:0000259" key="9">
    <source>
        <dbReference type="PROSITE" id="PS50850"/>
    </source>
</evidence>
<gene>
    <name evidence="10" type="ORF">ALP65_04485</name>
</gene>
<keyword evidence="7 8" id="KW-0472">Membrane</keyword>
<dbReference type="CDD" id="cd17324">
    <property type="entry name" value="MFS_NepI_like"/>
    <property type="match status" value="1"/>
</dbReference>
<protein>
    <recommendedName>
        <fullName evidence="9">Major facilitator superfamily (MFS) profile domain-containing protein</fullName>
    </recommendedName>
</protein>
<feature type="transmembrane region" description="Helical" evidence="8">
    <location>
        <begin position="437"/>
        <end position="460"/>
    </location>
</feature>
<feature type="transmembrane region" description="Helical" evidence="8">
    <location>
        <begin position="235"/>
        <end position="253"/>
    </location>
</feature>
<feature type="transmembrane region" description="Helical" evidence="8">
    <location>
        <begin position="466"/>
        <end position="485"/>
    </location>
</feature>
<dbReference type="PANTHER" id="PTHR43271:SF1">
    <property type="entry name" value="INNER MEMBRANE TRANSPORT PROTEIN YNFM"/>
    <property type="match status" value="1"/>
</dbReference>
<feature type="transmembrane region" description="Helical" evidence="8">
    <location>
        <begin position="201"/>
        <end position="223"/>
    </location>
</feature>
<accession>A0A3M5DQE7</accession>
<feature type="transmembrane region" description="Helical" evidence="8">
    <location>
        <begin position="379"/>
        <end position="396"/>
    </location>
</feature>
<keyword evidence="3" id="KW-0813">Transport</keyword>
<keyword evidence="5 8" id="KW-0812">Transmembrane</keyword>
<dbReference type="EMBL" id="RBSQ01000851">
    <property type="protein sequence ID" value="RMS51447.1"/>
    <property type="molecule type" value="Genomic_DNA"/>
</dbReference>
<dbReference type="InterPro" id="IPR020846">
    <property type="entry name" value="MFS_dom"/>
</dbReference>
<evidence type="ECO:0000256" key="7">
    <source>
        <dbReference type="ARBA" id="ARBA00023136"/>
    </source>
</evidence>
<name>A0A3M5DQE7_PSEAI</name>
<dbReference type="AlphaFoldDB" id="A0A3M5DQE7"/>
<dbReference type="InterPro" id="IPR036259">
    <property type="entry name" value="MFS_trans_sf"/>
</dbReference>
<dbReference type="SUPFAM" id="SSF103473">
    <property type="entry name" value="MFS general substrate transporter"/>
    <property type="match status" value="1"/>
</dbReference>
<feature type="transmembrane region" description="Helical" evidence="8">
    <location>
        <begin position="176"/>
        <end position="195"/>
    </location>
</feature>
<feature type="transmembrane region" description="Helical" evidence="8">
    <location>
        <begin position="315"/>
        <end position="336"/>
    </location>
</feature>
<evidence type="ECO:0000256" key="2">
    <source>
        <dbReference type="ARBA" id="ARBA00008335"/>
    </source>
</evidence>
<comment type="similarity">
    <text evidence="2">Belongs to the major facilitator superfamily.</text>
</comment>
<dbReference type="PROSITE" id="PS50850">
    <property type="entry name" value="MFS"/>
    <property type="match status" value="1"/>
</dbReference>
<evidence type="ECO:0000313" key="10">
    <source>
        <dbReference type="EMBL" id="RMS51447.1"/>
    </source>
</evidence>
<evidence type="ECO:0000256" key="3">
    <source>
        <dbReference type="ARBA" id="ARBA00022448"/>
    </source>
</evidence>
<keyword evidence="4" id="KW-1003">Cell membrane</keyword>